<dbReference type="InterPro" id="IPR021520">
    <property type="entry name" value="Stealth_CR2"/>
</dbReference>
<dbReference type="PANTHER" id="PTHR24045:SF0">
    <property type="entry name" value="N-ACETYLGLUCOSAMINE-1-PHOSPHOTRANSFERASE SUBUNITS ALPHA_BETA"/>
    <property type="match status" value="1"/>
</dbReference>
<name>A0ABR6RU15_9ENTR</name>
<dbReference type="InterPro" id="IPR031358">
    <property type="entry name" value="Stealth_CR1"/>
</dbReference>
<evidence type="ECO:0000313" key="6">
    <source>
        <dbReference type="EMBL" id="MBC1186629.1"/>
    </source>
</evidence>
<sequence>MKRMTKLIHSPGIFFRDYFNKKYPVIRNEILCPEVEESILIRHDLQLENILHADFPIDVVFTWVNDKDPKWQEKYKRFKMVNIDSHGQYATDTARFSNHNELYFSVKSVLTYLPWINNIYIVTDEQYPEWVDKYENVIVVDHKDIIPEKYLPTFNSHVIEAHLHKIKELSEHFIYFNDDVFVARELPQGHFFKSNGIASIFLSRKNLVEMKNRGVTTPTLSASIHASELLKGAFGYEVLTPLVHTYVPLKKSMFEEVWGKYYNEIDIFLCNRFRSDFDLNLATFLVPWFSYFKQQSIPARDICYYFNIRSPVARGCYLALLRYKILSAPHSFCANDFTSTRKNVENYQGSLMNMLIKYFRKGNMDVK</sequence>
<accession>A0ABR6RU15</accession>
<dbReference type="PANTHER" id="PTHR24045">
    <property type="match status" value="1"/>
</dbReference>
<keyword evidence="7" id="KW-1185">Reference proteome</keyword>
<proteinExistence type="inferred from homology"/>
<dbReference type="InterPro" id="IPR047141">
    <property type="entry name" value="Stealth"/>
</dbReference>
<comment type="similarity">
    <text evidence="1">Belongs to the stealth family.</text>
</comment>
<dbReference type="Pfam" id="PF17101">
    <property type="entry name" value="Stealth_CR1"/>
    <property type="match status" value="1"/>
</dbReference>
<evidence type="ECO:0000256" key="2">
    <source>
        <dbReference type="ARBA" id="ARBA00022679"/>
    </source>
</evidence>
<dbReference type="EMBL" id="JABBJF010000010">
    <property type="protein sequence ID" value="MBC1186629.1"/>
    <property type="molecule type" value="Genomic_DNA"/>
</dbReference>
<evidence type="ECO:0000259" key="5">
    <source>
        <dbReference type="Pfam" id="PF17101"/>
    </source>
</evidence>
<evidence type="ECO:0000259" key="4">
    <source>
        <dbReference type="Pfam" id="PF11380"/>
    </source>
</evidence>
<protein>
    <submittedName>
        <fullName evidence="6">Capsule biosynthesis protein CapC</fullName>
    </submittedName>
</protein>
<gene>
    <name evidence="6" type="ORF">HII27_13000</name>
</gene>
<comment type="caution">
    <text evidence="6">The sequence shown here is derived from an EMBL/GenBank/DDBJ whole genome shotgun (WGS) entry which is preliminary data.</text>
</comment>
<feature type="domain" description="Stealth protein CR1 conserved region 1" evidence="5">
    <location>
        <begin position="55"/>
        <end position="79"/>
    </location>
</feature>
<keyword evidence="3" id="KW-0270">Exopolysaccharide synthesis</keyword>
<evidence type="ECO:0000256" key="1">
    <source>
        <dbReference type="ARBA" id="ARBA00007583"/>
    </source>
</evidence>
<evidence type="ECO:0000256" key="3">
    <source>
        <dbReference type="ARBA" id="ARBA00023169"/>
    </source>
</evidence>
<feature type="domain" description="Stealth protein CR2 conserved region 2" evidence="4">
    <location>
        <begin position="95"/>
        <end position="197"/>
    </location>
</feature>
<keyword evidence="2" id="KW-0808">Transferase</keyword>
<organism evidence="6 7">
    <name type="scientific">Kluyvera sichuanensis</name>
    <dbReference type="NCBI Taxonomy" id="2725494"/>
    <lineage>
        <taxon>Bacteria</taxon>
        <taxon>Pseudomonadati</taxon>
        <taxon>Pseudomonadota</taxon>
        <taxon>Gammaproteobacteria</taxon>
        <taxon>Enterobacterales</taxon>
        <taxon>Enterobacteriaceae</taxon>
        <taxon>Kluyvera</taxon>
    </lineage>
</organism>
<dbReference type="Pfam" id="PF11380">
    <property type="entry name" value="Stealth_CR2"/>
    <property type="match status" value="1"/>
</dbReference>
<dbReference type="Proteomes" id="UP000607331">
    <property type="component" value="Unassembled WGS sequence"/>
</dbReference>
<reference evidence="6 7" key="1">
    <citation type="submission" date="2020-04" db="EMBL/GenBank/DDBJ databases">
        <title>The draft genome of Kluyvera sichuanensis strain SCKS090646.</title>
        <authorList>
            <person name="Wei L."/>
            <person name="Liu L."/>
            <person name="Feng Y."/>
            <person name="Zong Z."/>
        </authorList>
    </citation>
    <scope>NUCLEOTIDE SEQUENCE [LARGE SCALE GENOMIC DNA]</scope>
    <source>
        <strain evidence="6 7">090646</strain>
    </source>
</reference>
<evidence type="ECO:0000313" key="7">
    <source>
        <dbReference type="Proteomes" id="UP000607331"/>
    </source>
</evidence>